<evidence type="ECO:0000313" key="1">
    <source>
        <dbReference type="EMBL" id="MCR2834071.1"/>
    </source>
</evidence>
<sequence length="46" mass="4880">MTISARRIGIYLAIALALVILAAWIDGGEEPLRNISQTVAMPEGAL</sequence>
<dbReference type="Proteomes" id="UP001206067">
    <property type="component" value="Unassembled WGS sequence"/>
</dbReference>
<name>A0ABT1XR13_9SPHN</name>
<accession>A0ABT1XR13</accession>
<organism evidence="1 2">
    <name type="scientific">Parerythrobacter lacustris</name>
    <dbReference type="NCBI Taxonomy" id="2969984"/>
    <lineage>
        <taxon>Bacteria</taxon>
        <taxon>Pseudomonadati</taxon>
        <taxon>Pseudomonadota</taxon>
        <taxon>Alphaproteobacteria</taxon>
        <taxon>Sphingomonadales</taxon>
        <taxon>Erythrobacteraceae</taxon>
        <taxon>Parerythrobacter</taxon>
    </lineage>
</organism>
<reference evidence="1 2" key="1">
    <citation type="submission" date="2022-08" db="EMBL/GenBank/DDBJ databases">
        <title>Polyphasic taxonomy analysis of Qipengyuania sp.RS5-5.</title>
        <authorList>
            <person name="Xamxidin M."/>
            <person name="Wu M."/>
        </authorList>
    </citation>
    <scope>NUCLEOTIDE SEQUENCE [LARGE SCALE GENOMIC DNA]</scope>
    <source>
        <strain evidence="1 2">RS5-5</strain>
    </source>
</reference>
<dbReference type="RefSeq" id="WP_257595855.1">
    <property type="nucleotide sequence ID" value="NZ_JANKHH010000004.1"/>
</dbReference>
<dbReference type="EMBL" id="JANKHH010000004">
    <property type="protein sequence ID" value="MCR2834071.1"/>
    <property type="molecule type" value="Genomic_DNA"/>
</dbReference>
<evidence type="ECO:0000313" key="2">
    <source>
        <dbReference type="Proteomes" id="UP001206067"/>
    </source>
</evidence>
<proteinExistence type="predicted"/>
<comment type="caution">
    <text evidence="1">The sequence shown here is derived from an EMBL/GenBank/DDBJ whole genome shotgun (WGS) entry which is preliminary data.</text>
</comment>
<gene>
    <name evidence="1" type="ORF">NSO95_08965</name>
</gene>
<keyword evidence="2" id="KW-1185">Reference proteome</keyword>
<protein>
    <submittedName>
        <fullName evidence="1">Uncharacterized protein</fullName>
    </submittedName>
</protein>